<proteinExistence type="predicted"/>
<dbReference type="RefSeq" id="WP_011697066.1">
    <property type="nucleotide sequence ID" value="NC_008554.1"/>
</dbReference>
<organism evidence="2 3">
    <name type="scientific">Syntrophobacter fumaroxidans (strain DSM 10017 / MPOB)</name>
    <dbReference type="NCBI Taxonomy" id="335543"/>
    <lineage>
        <taxon>Bacteria</taxon>
        <taxon>Pseudomonadati</taxon>
        <taxon>Thermodesulfobacteriota</taxon>
        <taxon>Syntrophobacteria</taxon>
        <taxon>Syntrophobacterales</taxon>
        <taxon>Syntrophobacteraceae</taxon>
        <taxon>Syntrophobacter</taxon>
    </lineage>
</organism>
<keyword evidence="3" id="KW-1185">Reference proteome</keyword>
<evidence type="ECO:0000256" key="1">
    <source>
        <dbReference type="SAM" id="MobiDB-lite"/>
    </source>
</evidence>
<dbReference type="KEGG" id="sfu:Sfum_0191"/>
<sequence length="331" mass="35944">MKKGRRPIELEDHDRTLGRGLELGADRYDEDEIIDLDEIIEVDAGVLEDDEDFDLDVELIDLDADLDLDDLEPEVASSTGKQREEPFRLEVTQWPAPSLSVDELKAPAAQITVPRIEIPPAFEVKVQEPPSELKGPARAPEPEVDPLADLLEGLRKGPAREPEPEVKVEEPPPEVRMKEPDYFDTLLAAEMSRSLEKEPQPTVEEAVGKLPELVDVAVTAAAVAPAVLAAEAVATVSPAPAPAAPPELVAEPVVPPVGTVEVMAPVVSEPEVPAPKTISPEPISEAQLEDLASRIESKLLEAVREIVEARLPGIVEAVLREEIDRLKKELA</sequence>
<dbReference type="AlphaFoldDB" id="A0LEP1"/>
<name>A0LEP1_SYNFM</name>
<accession>A0LEP1</accession>
<feature type="region of interest" description="Disordered" evidence="1">
    <location>
        <begin position="122"/>
        <end position="178"/>
    </location>
</feature>
<protein>
    <submittedName>
        <fullName evidence="2">Uncharacterized protein</fullName>
    </submittedName>
</protein>
<dbReference type="STRING" id="335543.Sfum_0191"/>
<dbReference type="Proteomes" id="UP000001784">
    <property type="component" value="Chromosome"/>
</dbReference>
<feature type="compositionally biased region" description="Basic and acidic residues" evidence="1">
    <location>
        <begin position="152"/>
        <end position="178"/>
    </location>
</feature>
<evidence type="ECO:0000313" key="3">
    <source>
        <dbReference type="Proteomes" id="UP000001784"/>
    </source>
</evidence>
<dbReference type="EMBL" id="CP000478">
    <property type="protein sequence ID" value="ABK15893.1"/>
    <property type="molecule type" value="Genomic_DNA"/>
</dbReference>
<evidence type="ECO:0000313" key="2">
    <source>
        <dbReference type="EMBL" id="ABK15893.1"/>
    </source>
</evidence>
<gene>
    <name evidence="2" type="ordered locus">Sfum_0191</name>
</gene>
<reference evidence="2 3" key="1">
    <citation type="submission" date="2006-10" db="EMBL/GenBank/DDBJ databases">
        <title>Complete sequence of Syntrophobacter fumaroxidans MPOB.</title>
        <authorList>
            <consortium name="US DOE Joint Genome Institute"/>
            <person name="Copeland A."/>
            <person name="Lucas S."/>
            <person name="Lapidus A."/>
            <person name="Barry K."/>
            <person name="Detter J.C."/>
            <person name="Glavina del Rio T."/>
            <person name="Hammon N."/>
            <person name="Israni S."/>
            <person name="Pitluck S."/>
            <person name="Goltsman E.G."/>
            <person name="Martinez M."/>
            <person name="Schmutz J."/>
            <person name="Larimer F."/>
            <person name="Land M."/>
            <person name="Hauser L."/>
            <person name="Kyrpides N."/>
            <person name="Kim E."/>
            <person name="Boone D.R."/>
            <person name="Brockman F."/>
            <person name="Culley D."/>
            <person name="Ferry J."/>
            <person name="Gunsalus R."/>
            <person name="McInerney M.J."/>
            <person name="Morrison M."/>
            <person name="Plugge C."/>
            <person name="Rohlin L."/>
            <person name="Scholten J."/>
            <person name="Sieber J."/>
            <person name="Stams A.J.M."/>
            <person name="Worm P."/>
            <person name="Henstra A.M."/>
            <person name="Richardson P."/>
        </authorList>
    </citation>
    <scope>NUCLEOTIDE SEQUENCE [LARGE SCALE GENOMIC DNA]</scope>
    <source>
        <strain evidence="3">DSM 10017 / MPOB</strain>
    </source>
</reference>
<dbReference type="InParanoid" id="A0LEP1"/>
<dbReference type="HOGENOM" id="CLU_839194_0_0_7"/>